<dbReference type="EMBL" id="AFYH01088996">
    <property type="status" value="NOT_ANNOTATED_CDS"/>
    <property type="molecule type" value="Genomic_DNA"/>
</dbReference>
<dbReference type="Pfam" id="PF00096">
    <property type="entry name" value="zf-C2H2"/>
    <property type="match status" value="1"/>
</dbReference>
<feature type="region of interest" description="Disordered" evidence="17">
    <location>
        <begin position="546"/>
        <end position="590"/>
    </location>
</feature>
<dbReference type="FunFam" id="3.30.160.60:FF:000235">
    <property type="entry name" value="Zinc finger and BTB domain containing 38"/>
    <property type="match status" value="1"/>
</dbReference>
<feature type="compositionally biased region" description="Polar residues" evidence="17">
    <location>
        <begin position="479"/>
        <end position="488"/>
    </location>
</feature>
<evidence type="ECO:0000256" key="6">
    <source>
        <dbReference type="ARBA" id="ARBA00022553"/>
    </source>
</evidence>
<keyword evidence="3" id="KW-0158">Chromosome</keyword>
<feature type="domain" description="C2H2-type" evidence="19">
    <location>
        <begin position="283"/>
        <end position="310"/>
    </location>
</feature>
<evidence type="ECO:0000256" key="8">
    <source>
        <dbReference type="ARBA" id="ARBA00022737"/>
    </source>
</evidence>
<dbReference type="SUPFAM" id="SSF57667">
    <property type="entry name" value="beta-beta-alpha zinc fingers"/>
    <property type="match status" value="3"/>
</dbReference>
<feature type="compositionally biased region" description="Basic and acidic residues" evidence="17">
    <location>
        <begin position="927"/>
        <end position="936"/>
    </location>
</feature>
<keyword evidence="14" id="KW-0804">Transcription</keyword>
<dbReference type="STRING" id="7897.ENSLACP00000014435"/>
<feature type="compositionally biased region" description="Low complexity" evidence="17">
    <location>
        <begin position="555"/>
        <end position="565"/>
    </location>
</feature>
<keyword evidence="13" id="KW-0238">DNA-binding</keyword>
<keyword evidence="6" id="KW-0597">Phosphoprotein</keyword>
<proteinExistence type="predicted"/>
<evidence type="ECO:0000259" key="18">
    <source>
        <dbReference type="PROSITE" id="PS50097"/>
    </source>
</evidence>
<dbReference type="AlphaFoldDB" id="H3AXR4"/>
<evidence type="ECO:0000256" key="16">
    <source>
        <dbReference type="PROSITE-ProRule" id="PRU00042"/>
    </source>
</evidence>
<evidence type="ECO:0000256" key="7">
    <source>
        <dbReference type="ARBA" id="ARBA00022723"/>
    </source>
</evidence>
<gene>
    <name evidence="20" type="primary">ZBTB4</name>
</gene>
<dbReference type="InParanoid" id="H3AXR4"/>
<dbReference type="GO" id="GO:0005694">
    <property type="term" value="C:chromosome"/>
    <property type="evidence" value="ECO:0007669"/>
    <property type="project" value="UniProtKB-SubCell"/>
</dbReference>
<dbReference type="InterPro" id="IPR013087">
    <property type="entry name" value="Znf_C2H2_type"/>
</dbReference>
<evidence type="ECO:0000256" key="14">
    <source>
        <dbReference type="ARBA" id="ARBA00023163"/>
    </source>
</evidence>
<evidence type="ECO:0000256" key="13">
    <source>
        <dbReference type="ARBA" id="ARBA00023125"/>
    </source>
</evidence>
<dbReference type="FunFam" id="3.30.160.60:FF:000437">
    <property type="entry name" value="zinc finger and BTB domain-containing protein 38"/>
    <property type="match status" value="1"/>
</dbReference>
<keyword evidence="15" id="KW-0539">Nucleus</keyword>
<evidence type="ECO:0000256" key="3">
    <source>
        <dbReference type="ARBA" id="ARBA00022454"/>
    </source>
</evidence>
<dbReference type="GeneTree" id="ENSGT00940000161268"/>
<dbReference type="PANTHER" id="PTHR46105">
    <property type="entry name" value="AGAP004733-PA"/>
    <property type="match status" value="1"/>
</dbReference>
<feature type="compositionally biased region" description="Polar residues" evidence="17">
    <location>
        <begin position="770"/>
        <end position="823"/>
    </location>
</feature>
<feature type="region of interest" description="Disordered" evidence="17">
    <location>
        <begin position="911"/>
        <end position="936"/>
    </location>
</feature>
<dbReference type="GO" id="GO:0000978">
    <property type="term" value="F:RNA polymerase II cis-regulatory region sequence-specific DNA binding"/>
    <property type="evidence" value="ECO:0007669"/>
    <property type="project" value="TreeGrafter"/>
</dbReference>
<evidence type="ECO:0000256" key="12">
    <source>
        <dbReference type="ARBA" id="ARBA00023015"/>
    </source>
</evidence>
<evidence type="ECO:0000256" key="1">
    <source>
        <dbReference type="ARBA" id="ARBA00004123"/>
    </source>
</evidence>
<keyword evidence="10" id="KW-0862">Zinc</keyword>
<reference evidence="21" key="1">
    <citation type="submission" date="2011-08" db="EMBL/GenBank/DDBJ databases">
        <title>The draft genome of Latimeria chalumnae.</title>
        <authorList>
            <person name="Di Palma F."/>
            <person name="Alfoldi J."/>
            <person name="Johnson J."/>
            <person name="Berlin A."/>
            <person name="Gnerre S."/>
            <person name="Jaffe D."/>
            <person name="MacCallum I."/>
            <person name="Young S."/>
            <person name="Walker B.J."/>
            <person name="Lander E."/>
            <person name="Lindblad-Toh K."/>
        </authorList>
    </citation>
    <scope>NUCLEOTIDE SEQUENCE [LARGE SCALE GENOMIC DNA]</scope>
    <source>
        <strain evidence="21">Wild caught</strain>
    </source>
</reference>
<accession>H3AXR4</accession>
<feature type="region of interest" description="Disordered" evidence="17">
    <location>
        <begin position="449"/>
        <end position="509"/>
    </location>
</feature>
<dbReference type="Proteomes" id="UP000008672">
    <property type="component" value="Unassembled WGS sequence"/>
</dbReference>
<dbReference type="FunCoup" id="H3AXR4">
    <property type="interactions" value="2073"/>
</dbReference>
<keyword evidence="7" id="KW-0479">Metal-binding</keyword>
<evidence type="ECO:0000256" key="9">
    <source>
        <dbReference type="ARBA" id="ARBA00022771"/>
    </source>
</evidence>
<name>H3AXR4_LATCH</name>
<organism evidence="20 21">
    <name type="scientific">Latimeria chalumnae</name>
    <name type="common">Coelacanth</name>
    <dbReference type="NCBI Taxonomy" id="7897"/>
    <lineage>
        <taxon>Eukaryota</taxon>
        <taxon>Metazoa</taxon>
        <taxon>Chordata</taxon>
        <taxon>Craniata</taxon>
        <taxon>Vertebrata</taxon>
        <taxon>Euteleostomi</taxon>
        <taxon>Coelacanthiformes</taxon>
        <taxon>Coelacanthidae</taxon>
        <taxon>Latimeria</taxon>
    </lineage>
</organism>
<dbReference type="Ensembl" id="ENSLACT00000014535.1">
    <property type="protein sequence ID" value="ENSLACP00000014435.1"/>
    <property type="gene ID" value="ENSLACG00000012702.1"/>
</dbReference>
<evidence type="ECO:0000259" key="19">
    <source>
        <dbReference type="PROSITE" id="PS50157"/>
    </source>
</evidence>
<dbReference type="InterPro" id="IPR036236">
    <property type="entry name" value="Znf_C2H2_sf"/>
</dbReference>
<evidence type="ECO:0000313" key="21">
    <source>
        <dbReference type="Proteomes" id="UP000008672"/>
    </source>
</evidence>
<dbReference type="SMART" id="SM00355">
    <property type="entry name" value="ZnF_C2H2"/>
    <property type="match status" value="6"/>
</dbReference>
<evidence type="ECO:0000256" key="10">
    <source>
        <dbReference type="ARBA" id="ARBA00022833"/>
    </source>
</evidence>
<keyword evidence="12" id="KW-0805">Transcription regulation</keyword>
<dbReference type="OMA" id="VIAFAHP"/>
<dbReference type="InterPro" id="IPR011333">
    <property type="entry name" value="SKP1/BTB/POZ_sf"/>
</dbReference>
<keyword evidence="9 16" id="KW-0863">Zinc-finger</keyword>
<keyword evidence="8" id="KW-0677">Repeat</keyword>
<dbReference type="PROSITE" id="PS50097">
    <property type="entry name" value="BTB"/>
    <property type="match status" value="1"/>
</dbReference>
<evidence type="ECO:0000313" key="20">
    <source>
        <dbReference type="Ensembl" id="ENSLACP00000014435.1"/>
    </source>
</evidence>
<reference evidence="20" key="2">
    <citation type="submission" date="2025-08" db="UniProtKB">
        <authorList>
            <consortium name="Ensembl"/>
        </authorList>
    </citation>
    <scope>IDENTIFICATION</scope>
</reference>
<evidence type="ECO:0000256" key="15">
    <source>
        <dbReference type="ARBA" id="ARBA00023242"/>
    </source>
</evidence>
<dbReference type="CDD" id="cd18195">
    <property type="entry name" value="BTB_POZ_ZBTB4"/>
    <property type="match status" value="1"/>
</dbReference>
<dbReference type="SUPFAM" id="SSF54695">
    <property type="entry name" value="POZ domain"/>
    <property type="match status" value="1"/>
</dbReference>
<feature type="domain" description="C2H2-type" evidence="19">
    <location>
        <begin position="255"/>
        <end position="282"/>
    </location>
</feature>
<reference evidence="20" key="3">
    <citation type="submission" date="2025-09" db="UniProtKB">
        <authorList>
            <consortium name="Ensembl"/>
        </authorList>
    </citation>
    <scope>IDENTIFICATION</scope>
</reference>
<dbReference type="GO" id="GO:0000981">
    <property type="term" value="F:DNA-binding transcription factor activity, RNA polymerase II-specific"/>
    <property type="evidence" value="ECO:0007669"/>
    <property type="project" value="TreeGrafter"/>
</dbReference>
<dbReference type="InterPro" id="IPR050457">
    <property type="entry name" value="ZnFinger_BTB_dom_contain"/>
</dbReference>
<keyword evidence="21" id="KW-1185">Reference proteome</keyword>
<evidence type="ECO:0000256" key="4">
    <source>
        <dbReference type="ARBA" id="ARBA00022491"/>
    </source>
</evidence>
<dbReference type="Gene3D" id="3.30.710.10">
    <property type="entry name" value="Potassium Channel Kv1.1, Chain A"/>
    <property type="match status" value="1"/>
</dbReference>
<dbReference type="Gene3D" id="3.30.160.60">
    <property type="entry name" value="Classic Zinc Finger"/>
    <property type="match status" value="4"/>
</dbReference>
<dbReference type="eggNOG" id="KOG1721">
    <property type="taxonomic scope" value="Eukaryota"/>
</dbReference>
<comment type="subcellular location">
    <subcellularLocation>
        <location evidence="2">Chromosome</location>
    </subcellularLocation>
    <subcellularLocation>
        <location evidence="1">Nucleus</location>
    </subcellularLocation>
</comment>
<feature type="compositionally biased region" description="Polar residues" evidence="17">
    <location>
        <begin position="731"/>
        <end position="740"/>
    </location>
</feature>
<dbReference type="SMART" id="SM00225">
    <property type="entry name" value="BTB"/>
    <property type="match status" value="1"/>
</dbReference>
<keyword evidence="5" id="KW-1017">Isopeptide bond</keyword>
<evidence type="ECO:0000256" key="2">
    <source>
        <dbReference type="ARBA" id="ARBA00004286"/>
    </source>
</evidence>
<protein>
    <submittedName>
        <fullName evidence="20">Zinc finger and BTB domain containing 4</fullName>
    </submittedName>
</protein>
<dbReference type="PANTHER" id="PTHR46105:SF27">
    <property type="entry name" value="TRANSCRIPTIONAL REGULATOR KAISO"/>
    <property type="match status" value="1"/>
</dbReference>
<feature type="domain" description="BTB" evidence="18">
    <location>
        <begin position="31"/>
        <end position="98"/>
    </location>
</feature>
<keyword evidence="11" id="KW-0832">Ubl conjugation</keyword>
<feature type="domain" description="C2H2-type" evidence="19">
    <location>
        <begin position="651"/>
        <end position="678"/>
    </location>
</feature>
<keyword evidence="4" id="KW-0678">Repressor</keyword>
<feature type="domain" description="C2H2-type" evidence="19">
    <location>
        <begin position="311"/>
        <end position="334"/>
    </location>
</feature>
<feature type="compositionally biased region" description="Basic and acidic residues" evidence="17">
    <location>
        <begin position="489"/>
        <end position="501"/>
    </location>
</feature>
<evidence type="ECO:0000256" key="11">
    <source>
        <dbReference type="ARBA" id="ARBA00022843"/>
    </source>
</evidence>
<dbReference type="InterPro" id="IPR000210">
    <property type="entry name" value="BTB/POZ_dom"/>
</dbReference>
<dbReference type="GO" id="GO:0008270">
    <property type="term" value="F:zinc ion binding"/>
    <property type="evidence" value="ECO:0007669"/>
    <property type="project" value="UniProtKB-KW"/>
</dbReference>
<dbReference type="GO" id="GO:0005634">
    <property type="term" value="C:nucleus"/>
    <property type="evidence" value="ECO:0007669"/>
    <property type="project" value="UniProtKB-SubCell"/>
</dbReference>
<dbReference type="PROSITE" id="PS00028">
    <property type="entry name" value="ZINC_FINGER_C2H2_1"/>
    <property type="match status" value="5"/>
</dbReference>
<feature type="compositionally biased region" description="Polar residues" evidence="17">
    <location>
        <begin position="204"/>
        <end position="216"/>
    </location>
</feature>
<evidence type="ECO:0000256" key="17">
    <source>
        <dbReference type="SAM" id="MobiDB-lite"/>
    </source>
</evidence>
<feature type="compositionally biased region" description="Basic and acidic residues" evidence="17">
    <location>
        <begin position="566"/>
        <end position="576"/>
    </location>
</feature>
<feature type="region of interest" description="Disordered" evidence="17">
    <location>
        <begin position="200"/>
        <end position="233"/>
    </location>
</feature>
<evidence type="ECO:0000256" key="5">
    <source>
        <dbReference type="ARBA" id="ARBA00022499"/>
    </source>
</evidence>
<dbReference type="PROSITE" id="PS50157">
    <property type="entry name" value="ZINC_FINGER_C2H2_2"/>
    <property type="match status" value="4"/>
</dbReference>
<feature type="region of interest" description="Disordered" evidence="17">
    <location>
        <begin position="731"/>
        <end position="823"/>
    </location>
</feature>
<sequence length="936" mass="104471">SSNMASVMEDKSHPSLLLLQLNDQRLQGLFCDITLVVEDTKFKAHRNVLAAVSPYFKELISSQTARATDQVLELPDVKAEVFADVLTFIYSSRVFIESSALAKELASTGKKLGIKCLENLEKSTSKQMDAAPCGQPSTVILLSAVQEPPKAKENSGALNPGSEESSRPLACRYCNKTFILNKRLQTHEALCRQSDRIPVEEENSVNTGDQEINGTARQPREDHPAPPRKPKGHSHLLFRQKQDHFVKVVDGHIIYFCTVCERSYMTLSSLKRHSNVHSWRRKYPCRYCNKVFALAEYRTKHEVWHTGERRYQCIFCWETFVTYYNLKTHQKAFHGINPRLITSEKTPNGGYKPKLNALKLYRLLPMRSQKRPYKTYSHSLSESVLIPPTDIPLSLTTENSPVDPCGASGSSVDGVVSTVIAYGHPTPSVIVHNTSVSSVITHSNTQNPSVIAYNNKDKNQTSPSTPGPIKKQVLKEYARSQQKASCSTEDQRSKEKRDKGRSSNSKTMTYMAKPACVGATSESRSVPLCQITVRIGEEAIVKRRISETDLRRDTSPSSKSKSHMQSKAEEDEKRADLSFGNDACDDESDRDAEDMLWRPYYSYKPKRKMCGVQKLKKSRWRRKLRYKRSLRWVKEDAEEKASFKAADSRSMDCETCGKTFSDLSSLKKHEKSHAPEVARHRAGRKPSVRHTCVFCFKVCKTAAALGRHMKLHDTEEHAPDNATKTKMSVFNKTETRTSSASEDENAREMEVTYSSGGGTTPEEAKAEKCPTSSKNTVLHSCSSHEPVIRNSSMPSCPDTQTNPSQVTSAPNGNSGENSSAQETVLSYTSATASKGQPADQLEEMNVTFYPDPYPLMYGQQLLAYPYNFGNIAALPVALNMVIPDEKGQPLPFLPSVFGYVNPCRNDLQVPPVGLSGNPGRGPGNHTTQERLKKGNL</sequence>
<dbReference type="HOGENOM" id="CLU_007011_1_1_1"/>
<dbReference type="Pfam" id="PF00651">
    <property type="entry name" value="BTB"/>
    <property type="match status" value="1"/>
</dbReference>